<dbReference type="GO" id="GO:0008380">
    <property type="term" value="P:RNA splicing"/>
    <property type="evidence" value="ECO:0007669"/>
    <property type="project" value="UniProtKB-KW"/>
</dbReference>
<keyword evidence="7" id="KW-0539">Nucleus</keyword>
<dbReference type="GO" id="GO:0005737">
    <property type="term" value="C:cytoplasm"/>
    <property type="evidence" value="ECO:0007669"/>
    <property type="project" value="UniProtKB-SubCell"/>
</dbReference>
<feature type="domain" description="SDE2-like" evidence="10">
    <location>
        <begin position="68"/>
        <end position="167"/>
    </location>
</feature>
<sequence>MVFLKIQGQCLWREASNLEELIQGVSPDLVLHDLANCRFYSSGKLLTDEGACSLAPNSTVEAVWGLPGGEGGFGSMLRALGAQIEKTTNKDACRDLSGRRLRDINDEEKLKDWINKQGERDREAAEKKEAKLDKLRRIANGENKHEFHDPEFEQSREEQSEKVHEALLHALNIKKVELLPKKAGTSSSTAPKGNCQRMERIKRSRRSLSRRRKESFLLAWISQNPTWSQAQMKRMNPLRL</sequence>
<evidence type="ECO:0000256" key="4">
    <source>
        <dbReference type="ARBA" id="ARBA00022490"/>
    </source>
</evidence>
<accession>C1C2W0</accession>
<dbReference type="AlphaFoldDB" id="C1C2W0"/>
<evidence type="ECO:0000256" key="3">
    <source>
        <dbReference type="ARBA" id="ARBA00008726"/>
    </source>
</evidence>
<keyword evidence="5" id="KW-0507">mRNA processing</keyword>
<organism evidence="11">
    <name type="scientific">Caligus clemensi</name>
    <name type="common">Sea louse</name>
    <dbReference type="NCBI Taxonomy" id="344056"/>
    <lineage>
        <taxon>Eukaryota</taxon>
        <taxon>Metazoa</taxon>
        <taxon>Ecdysozoa</taxon>
        <taxon>Arthropoda</taxon>
        <taxon>Crustacea</taxon>
        <taxon>Multicrustacea</taxon>
        <taxon>Hexanauplia</taxon>
        <taxon>Copepoda</taxon>
        <taxon>Siphonostomatoida</taxon>
        <taxon>Caligidae</taxon>
        <taxon>Caligus</taxon>
    </lineage>
</organism>
<evidence type="ECO:0000256" key="9">
    <source>
        <dbReference type="SAM" id="MobiDB-lite"/>
    </source>
</evidence>
<dbReference type="GO" id="GO:0006397">
    <property type="term" value="P:mRNA processing"/>
    <property type="evidence" value="ECO:0007669"/>
    <property type="project" value="UniProtKB-KW"/>
</dbReference>
<proteinExistence type="evidence at transcript level"/>
<keyword evidence="8" id="KW-0131">Cell cycle</keyword>
<evidence type="ECO:0000256" key="2">
    <source>
        <dbReference type="ARBA" id="ARBA00004496"/>
    </source>
</evidence>
<feature type="region of interest" description="Disordered" evidence="9">
    <location>
        <begin position="182"/>
        <end position="208"/>
    </location>
</feature>
<keyword evidence="4" id="KW-0963">Cytoplasm</keyword>
<dbReference type="InterPro" id="IPR051421">
    <property type="entry name" value="RNA_Proc_DNA_Dmg_Regulator"/>
</dbReference>
<dbReference type="Pfam" id="PF22782">
    <property type="entry name" value="SDE2"/>
    <property type="match status" value="1"/>
</dbReference>
<comment type="similarity">
    <text evidence="3">Belongs to the SDE2 family.</text>
</comment>
<evidence type="ECO:0000256" key="1">
    <source>
        <dbReference type="ARBA" id="ARBA00004123"/>
    </source>
</evidence>
<keyword evidence="6" id="KW-0508">mRNA splicing</keyword>
<evidence type="ECO:0000256" key="8">
    <source>
        <dbReference type="ARBA" id="ARBA00023306"/>
    </source>
</evidence>
<dbReference type="EMBL" id="BT081189">
    <property type="protein sequence ID" value="ACO15613.1"/>
    <property type="molecule type" value="mRNA"/>
</dbReference>
<dbReference type="GO" id="GO:0005634">
    <property type="term" value="C:nucleus"/>
    <property type="evidence" value="ECO:0007669"/>
    <property type="project" value="UniProtKB-SubCell"/>
</dbReference>
<evidence type="ECO:0000256" key="7">
    <source>
        <dbReference type="ARBA" id="ARBA00023242"/>
    </source>
</evidence>
<evidence type="ECO:0000259" key="10">
    <source>
        <dbReference type="Pfam" id="PF22782"/>
    </source>
</evidence>
<evidence type="ECO:0000256" key="5">
    <source>
        <dbReference type="ARBA" id="ARBA00022664"/>
    </source>
</evidence>
<protein>
    <submittedName>
        <fullName evidence="11">C1orf55 homolog</fullName>
    </submittedName>
</protein>
<evidence type="ECO:0000313" key="11">
    <source>
        <dbReference type="EMBL" id="ACO15613.1"/>
    </source>
</evidence>
<gene>
    <name evidence="11" type="primary">CA055</name>
</gene>
<dbReference type="PANTHER" id="PTHR12786:SF1">
    <property type="entry name" value="SPLICING REGULATOR SDE2"/>
    <property type="match status" value="1"/>
</dbReference>
<evidence type="ECO:0000256" key="6">
    <source>
        <dbReference type="ARBA" id="ARBA00023187"/>
    </source>
</evidence>
<name>C1C2W0_CALCM</name>
<dbReference type="PANTHER" id="PTHR12786">
    <property type="entry name" value="SPLICING FACTOR SF3A-RELATED"/>
    <property type="match status" value="1"/>
</dbReference>
<dbReference type="InterPro" id="IPR053822">
    <property type="entry name" value="SDE2-like_dom"/>
</dbReference>
<reference evidence="11" key="1">
    <citation type="submission" date="2009-03" db="EMBL/GenBank/DDBJ databases">
        <title>Caligus clemensi ESTs and full-length cDNAs.</title>
        <authorList>
            <person name="Yasuike M."/>
            <person name="von Schalburg K."/>
            <person name="Cooper G."/>
            <person name="Leong J."/>
            <person name="Jones S.R.M."/>
            <person name="Koop B.F."/>
        </authorList>
    </citation>
    <scope>NUCLEOTIDE SEQUENCE</scope>
    <source>
        <tissue evidence="11">Whole</tissue>
    </source>
</reference>
<comment type="subcellular location">
    <subcellularLocation>
        <location evidence="2">Cytoplasm</location>
    </subcellularLocation>
    <subcellularLocation>
        <location evidence="1">Nucleus</location>
    </subcellularLocation>
</comment>